<proteinExistence type="predicted"/>
<sequence>MYLWMYGYPDNLTVEDRGRVIAYIHKHFHPTNIIPSVQTHIETITRKLVSSGQYRSSNGPTSDPLNGPPWNEPT</sequence>
<gene>
    <name evidence="2" type="ORF">BDW42DRAFT_134759</name>
</gene>
<feature type="region of interest" description="Disordered" evidence="1">
    <location>
        <begin position="50"/>
        <end position="74"/>
    </location>
</feature>
<dbReference type="Proteomes" id="UP000235023">
    <property type="component" value="Unassembled WGS sequence"/>
</dbReference>
<name>A0A2J5HP86_9EURO</name>
<feature type="compositionally biased region" description="Polar residues" evidence="1">
    <location>
        <begin position="50"/>
        <end position="64"/>
    </location>
</feature>
<accession>A0A2J5HP86</accession>
<organism evidence="2 3">
    <name type="scientific">Aspergillus taichungensis</name>
    <dbReference type="NCBI Taxonomy" id="482145"/>
    <lineage>
        <taxon>Eukaryota</taxon>
        <taxon>Fungi</taxon>
        <taxon>Dikarya</taxon>
        <taxon>Ascomycota</taxon>
        <taxon>Pezizomycotina</taxon>
        <taxon>Eurotiomycetes</taxon>
        <taxon>Eurotiomycetidae</taxon>
        <taxon>Eurotiales</taxon>
        <taxon>Aspergillaceae</taxon>
        <taxon>Aspergillus</taxon>
        <taxon>Aspergillus subgen. Circumdati</taxon>
    </lineage>
</organism>
<keyword evidence="3" id="KW-1185">Reference proteome</keyword>
<dbReference type="AlphaFoldDB" id="A0A2J5HP86"/>
<evidence type="ECO:0000313" key="2">
    <source>
        <dbReference type="EMBL" id="PLN79045.1"/>
    </source>
</evidence>
<reference evidence="3" key="1">
    <citation type="submission" date="2017-12" db="EMBL/GenBank/DDBJ databases">
        <authorList>
            <consortium name="DOE Joint Genome Institute"/>
            <person name="Mondo S.J."/>
            <person name="Kjaerbolling I."/>
            <person name="Vesth T.C."/>
            <person name="Frisvad J.C."/>
            <person name="Nybo J.L."/>
            <person name="Theobald S."/>
            <person name="Kuo A."/>
            <person name="Bowyer P."/>
            <person name="Matsuda Y."/>
            <person name="Lyhne E.K."/>
            <person name="Kogle M.E."/>
            <person name="Clum A."/>
            <person name="Lipzen A."/>
            <person name="Salamov A."/>
            <person name="Ngan C.Y."/>
            <person name="Daum C."/>
            <person name="Chiniquy J."/>
            <person name="Barry K."/>
            <person name="LaButti K."/>
            <person name="Haridas S."/>
            <person name="Simmons B.A."/>
            <person name="Magnuson J.K."/>
            <person name="Mortensen U.H."/>
            <person name="Larsen T.O."/>
            <person name="Grigoriev I.V."/>
            <person name="Baker S.E."/>
            <person name="Andersen M.R."/>
            <person name="Nordberg H.P."/>
            <person name="Cantor M.N."/>
            <person name="Hua S.X."/>
        </authorList>
    </citation>
    <scope>NUCLEOTIDE SEQUENCE [LARGE SCALE GENOMIC DNA]</scope>
    <source>
        <strain evidence="3">IBT 19404</strain>
    </source>
</reference>
<evidence type="ECO:0000313" key="3">
    <source>
        <dbReference type="Proteomes" id="UP000235023"/>
    </source>
</evidence>
<protein>
    <submittedName>
        <fullName evidence="2">Uncharacterized protein</fullName>
    </submittedName>
</protein>
<evidence type="ECO:0000256" key="1">
    <source>
        <dbReference type="SAM" id="MobiDB-lite"/>
    </source>
</evidence>
<dbReference type="EMBL" id="KZ559566">
    <property type="protein sequence ID" value="PLN79045.1"/>
    <property type="molecule type" value="Genomic_DNA"/>
</dbReference>